<feature type="transmembrane region" description="Helical" evidence="5">
    <location>
        <begin position="207"/>
        <end position="224"/>
    </location>
</feature>
<feature type="domain" description="Virulence factor membrane-bound polymerase C-terminal" evidence="7">
    <location>
        <begin position="376"/>
        <end position="554"/>
    </location>
</feature>
<dbReference type="STRING" id="1453495.AT01_3304"/>
<keyword evidence="4 5" id="KW-0472">Membrane</keyword>
<dbReference type="PANTHER" id="PTHR37422:SF21">
    <property type="entry name" value="EXOQ-LIKE PROTEIN"/>
    <property type="match status" value="1"/>
</dbReference>
<feature type="transmembrane region" description="Helical" evidence="5">
    <location>
        <begin position="139"/>
        <end position="158"/>
    </location>
</feature>
<evidence type="ECO:0000259" key="7">
    <source>
        <dbReference type="Pfam" id="PF11846"/>
    </source>
</evidence>
<feature type="transmembrane region" description="Helical" evidence="5">
    <location>
        <begin position="109"/>
        <end position="127"/>
    </location>
</feature>
<name>A0A0T9TZL6_YERAL</name>
<feature type="domain" description="O-antigen ligase-related" evidence="6">
    <location>
        <begin position="216"/>
        <end position="355"/>
    </location>
</feature>
<evidence type="ECO:0000256" key="2">
    <source>
        <dbReference type="ARBA" id="ARBA00022692"/>
    </source>
</evidence>
<evidence type="ECO:0000313" key="10">
    <source>
        <dbReference type="Proteomes" id="UP000041595"/>
    </source>
</evidence>
<feature type="transmembrane region" description="Helical" evidence="5">
    <location>
        <begin position="372"/>
        <end position="388"/>
    </location>
</feature>
<accession>A0A0T9TZL6</accession>
<dbReference type="Pfam" id="PF04932">
    <property type="entry name" value="Wzy_C"/>
    <property type="match status" value="1"/>
</dbReference>
<feature type="transmembrane region" description="Helical" evidence="5">
    <location>
        <begin position="21"/>
        <end position="41"/>
    </location>
</feature>
<comment type="subcellular location">
    <subcellularLocation>
        <location evidence="1">Membrane</location>
        <topology evidence="1">Multi-pass membrane protein</topology>
    </subcellularLocation>
</comment>
<dbReference type="PANTHER" id="PTHR37422">
    <property type="entry name" value="TEICHURONIC ACID BIOSYNTHESIS PROTEIN TUAE"/>
    <property type="match status" value="1"/>
</dbReference>
<evidence type="ECO:0000256" key="3">
    <source>
        <dbReference type="ARBA" id="ARBA00022989"/>
    </source>
</evidence>
<reference evidence="9 10" key="1">
    <citation type="submission" date="2015-03" db="EMBL/GenBank/DDBJ databases">
        <authorList>
            <person name="Murphy D."/>
        </authorList>
    </citation>
    <scope>NUCLEOTIDE SEQUENCE [LARGE SCALE GENOMIC DNA]</scope>
    <source>
        <strain evidence="9 10">IP06005</strain>
    </source>
</reference>
<keyword evidence="9" id="KW-0436">Ligase</keyword>
<sequence>MIEMKPSIRAFIRSALSPQGINLAVLGVLSLTFLAMMHYAINPGGSGLHLPLNIVVWGMMALLAIALYVPRFDMKEIITSPGGRWLLSGVLLMSLPGLHPESLENVSSWLPRILGLWGGIVLLLGLFRLKLNANVRQGWLLLILLSAWSQTILALLQWTVFTSNNWMEFDLAERPYGIFQQTNVLASYIATGYGIAIYLFMVSSHRIVRGLCTLTLLVFPGLLMLLHSRIGWLGGVTTLLLLSLYYWRQRQMVGLWLCSLLSLLAAYSLSDQMVDSVWISKAASNQQRGLILVYTWQMIQQHPWQGWGFGSFEPAFARELAQAGHVTKHFIYPSHPHNELLYAWVEGGIVALIGMLVLAIGYIKPLFIQPKIVFPLWVLTLPIALHLMTELPLYQSAAHWLVLILLGRLMVPETMIHPTIAKPALWQRRLDGSVVFSALFTLIFMITGWQTGRVLTLTERSGLVDMRPLDNLKNPYIQWERYQYIRHINLLLQFNKRPDPALLAQFTIWAKQYIQYHNDPNVYQSLIMIARYQNEVAQADSLLRAAQALFPDNPTFGSS</sequence>
<evidence type="ECO:0000256" key="4">
    <source>
        <dbReference type="ARBA" id="ARBA00023136"/>
    </source>
</evidence>
<dbReference type="Pfam" id="PF11846">
    <property type="entry name" value="Wzy_C_2"/>
    <property type="match status" value="1"/>
</dbReference>
<feature type="transmembrane region" description="Helical" evidence="5">
    <location>
        <begin position="432"/>
        <end position="449"/>
    </location>
</feature>
<dbReference type="InterPro" id="IPR021797">
    <property type="entry name" value="Wzy_C_2"/>
</dbReference>
<dbReference type="AlphaFoldDB" id="A0A0T9TZL6"/>
<gene>
    <name evidence="9" type="ORF">ERS137965_02081</name>
</gene>
<dbReference type="GO" id="GO:0016020">
    <property type="term" value="C:membrane"/>
    <property type="evidence" value="ECO:0007669"/>
    <property type="project" value="UniProtKB-SubCell"/>
</dbReference>
<dbReference type="Proteomes" id="UP000041595">
    <property type="component" value="Unassembled WGS sequence"/>
</dbReference>
<evidence type="ECO:0000256" key="1">
    <source>
        <dbReference type="ARBA" id="ARBA00004141"/>
    </source>
</evidence>
<feature type="domain" description="Protein glycosylation ligase" evidence="8">
    <location>
        <begin position="175"/>
        <end position="200"/>
    </location>
</feature>
<evidence type="ECO:0000256" key="5">
    <source>
        <dbReference type="SAM" id="Phobius"/>
    </source>
</evidence>
<feature type="transmembrane region" description="Helical" evidence="5">
    <location>
        <begin position="254"/>
        <end position="270"/>
    </location>
</feature>
<organism evidence="9 10">
    <name type="scientific">Yersinia aldovae</name>
    <dbReference type="NCBI Taxonomy" id="29483"/>
    <lineage>
        <taxon>Bacteria</taxon>
        <taxon>Pseudomonadati</taxon>
        <taxon>Pseudomonadota</taxon>
        <taxon>Gammaproteobacteria</taxon>
        <taxon>Enterobacterales</taxon>
        <taxon>Yersiniaceae</taxon>
        <taxon>Yersinia</taxon>
    </lineage>
</organism>
<feature type="transmembrane region" description="Helical" evidence="5">
    <location>
        <begin position="47"/>
        <end position="69"/>
    </location>
</feature>
<dbReference type="eggNOG" id="COG3307">
    <property type="taxonomic scope" value="Bacteria"/>
</dbReference>
<dbReference type="InterPro" id="IPR031726">
    <property type="entry name" value="PglL_A"/>
</dbReference>
<dbReference type="InterPro" id="IPR051533">
    <property type="entry name" value="WaaL-like"/>
</dbReference>
<keyword evidence="2 5" id="KW-0812">Transmembrane</keyword>
<feature type="transmembrane region" description="Helical" evidence="5">
    <location>
        <begin position="178"/>
        <end position="200"/>
    </location>
</feature>
<evidence type="ECO:0000313" key="9">
    <source>
        <dbReference type="EMBL" id="CNL11005.1"/>
    </source>
</evidence>
<keyword evidence="3 5" id="KW-1133">Transmembrane helix</keyword>
<dbReference type="Pfam" id="PF15864">
    <property type="entry name" value="PglL_A"/>
    <property type="match status" value="1"/>
</dbReference>
<dbReference type="GO" id="GO:0016874">
    <property type="term" value="F:ligase activity"/>
    <property type="evidence" value="ECO:0007669"/>
    <property type="project" value="UniProtKB-KW"/>
</dbReference>
<proteinExistence type="predicted"/>
<evidence type="ECO:0000259" key="8">
    <source>
        <dbReference type="Pfam" id="PF15864"/>
    </source>
</evidence>
<feature type="transmembrane region" description="Helical" evidence="5">
    <location>
        <begin position="230"/>
        <end position="247"/>
    </location>
</feature>
<feature type="transmembrane region" description="Helical" evidence="5">
    <location>
        <begin position="81"/>
        <end position="97"/>
    </location>
</feature>
<protein>
    <submittedName>
        <fullName evidence="9">Lipid A core-O-antigen ligase</fullName>
    </submittedName>
</protein>
<feature type="transmembrane region" description="Helical" evidence="5">
    <location>
        <begin position="341"/>
        <end position="360"/>
    </location>
</feature>
<evidence type="ECO:0000259" key="6">
    <source>
        <dbReference type="Pfam" id="PF04932"/>
    </source>
</evidence>
<dbReference type="EMBL" id="CQEJ01000010">
    <property type="protein sequence ID" value="CNL11005.1"/>
    <property type="molecule type" value="Genomic_DNA"/>
</dbReference>
<dbReference type="InterPro" id="IPR007016">
    <property type="entry name" value="O-antigen_ligase-rel_domated"/>
</dbReference>